<dbReference type="EMBL" id="NLFK01000001">
    <property type="protein sequence ID" value="OZN25675.1"/>
    <property type="molecule type" value="Genomic_DNA"/>
</dbReference>
<dbReference type="RefSeq" id="WP_094945313.1">
    <property type="nucleotide sequence ID" value="NZ_NLFK01000001.1"/>
</dbReference>
<evidence type="ECO:0000313" key="3">
    <source>
        <dbReference type="Proteomes" id="UP000215738"/>
    </source>
</evidence>
<proteinExistence type="predicted"/>
<name>A0A263HE20_9PAST</name>
<evidence type="ECO:0000313" key="4">
    <source>
        <dbReference type="Proteomes" id="UP000254507"/>
    </source>
</evidence>
<dbReference type="AlphaFoldDB" id="A0A263HE20"/>
<dbReference type="EMBL" id="UFSB01000001">
    <property type="protein sequence ID" value="SUU37099.1"/>
    <property type="molecule type" value="Genomic_DNA"/>
</dbReference>
<evidence type="ECO:0000313" key="2">
    <source>
        <dbReference type="EMBL" id="SUU37099.1"/>
    </source>
</evidence>
<gene>
    <name evidence="1" type="ORF">CFY87_00130</name>
    <name evidence="2" type="ORF">NCTC10851_01448</name>
</gene>
<protein>
    <submittedName>
        <fullName evidence="2">Uncharacterized protein</fullName>
    </submittedName>
</protein>
<reference evidence="2 4" key="2">
    <citation type="submission" date="2018-06" db="EMBL/GenBank/DDBJ databases">
        <authorList>
            <consortium name="Pathogen Informatics"/>
            <person name="Doyle S."/>
        </authorList>
    </citation>
    <scope>NUCLEOTIDE SEQUENCE [LARGE SCALE GENOMIC DNA]</scope>
    <source>
        <strain evidence="2 4">NCTC10851</strain>
    </source>
</reference>
<dbReference type="InParanoid" id="A0A263HE20"/>
<sequence length="148" mass="17717">MEILFRHHDDLFSLSLKEMIESLIWLKDKGFTPNIPDQWIKQVVCAIESSPHQPYLYSPWYARIDPTHHITFQCNYCDENFAFLIQKKYFDLTSVSPQKTVSRFTFPITLFLDTFKKLEIGGKIPTLPINFWLRLAGRYADFDYWYQH</sequence>
<accession>A0A263HE20</accession>
<dbReference type="OrthoDB" id="5679596at2"/>
<evidence type="ECO:0000313" key="1">
    <source>
        <dbReference type="EMBL" id="OZN25675.1"/>
    </source>
</evidence>
<dbReference type="Proteomes" id="UP000254507">
    <property type="component" value="Unassembled WGS sequence"/>
</dbReference>
<reference evidence="1 3" key="1">
    <citation type="submission" date="2017-07" db="EMBL/GenBank/DDBJ databases">
        <title>Virulence factors identified in Actinobacillus seminis.</title>
        <authorList>
            <person name="Negrete-Abascal E."/>
            <person name="Vaca-Pacheco S."/>
            <person name="Montes-Garcia F."/>
            <person name="Leyto-Gil A.M."/>
            <person name="Fragoso-Garcia E."/>
            <person name="Carvente-Garcia R."/>
            <person name="Perez-Agueros S."/>
            <person name="Castelan-Sanchez H.G."/>
            <person name="Garcia-Molina A."/>
            <person name="Villamar T.E."/>
            <person name="Vazquez-Cruz C."/>
        </authorList>
    </citation>
    <scope>NUCLEOTIDE SEQUENCE [LARGE SCALE GENOMIC DNA]</scope>
    <source>
        <strain evidence="1 3">ATCC 15768</strain>
    </source>
</reference>
<dbReference type="Proteomes" id="UP000215738">
    <property type="component" value="Unassembled WGS sequence"/>
</dbReference>
<keyword evidence="3" id="KW-1185">Reference proteome</keyword>
<organism evidence="2 4">
    <name type="scientific">Actinobacillus seminis</name>
    <dbReference type="NCBI Taxonomy" id="722"/>
    <lineage>
        <taxon>Bacteria</taxon>
        <taxon>Pseudomonadati</taxon>
        <taxon>Pseudomonadota</taxon>
        <taxon>Gammaproteobacteria</taxon>
        <taxon>Pasteurellales</taxon>
        <taxon>Pasteurellaceae</taxon>
        <taxon>Actinobacillus</taxon>
    </lineage>
</organism>